<evidence type="ECO:0000256" key="3">
    <source>
        <dbReference type="ARBA" id="ARBA00022771"/>
    </source>
</evidence>
<evidence type="ECO:0000256" key="2">
    <source>
        <dbReference type="ARBA" id="ARBA00022723"/>
    </source>
</evidence>
<protein>
    <submittedName>
        <fullName evidence="15">CCR4-NOT transcription complex subunit 4</fullName>
    </submittedName>
</protein>
<dbReference type="CDD" id="cd16618">
    <property type="entry name" value="mRING-HC-C4C4_CNOT4"/>
    <property type="match status" value="1"/>
</dbReference>
<dbReference type="AlphaFoldDB" id="A0A914D0D2"/>
<dbReference type="SUPFAM" id="SSF54928">
    <property type="entry name" value="RNA-binding domain, RBD"/>
    <property type="match status" value="1"/>
</dbReference>
<evidence type="ECO:0000256" key="9">
    <source>
        <dbReference type="PROSITE-ProRule" id="PRU00723"/>
    </source>
</evidence>
<dbReference type="Proteomes" id="UP000887540">
    <property type="component" value="Unplaced"/>
</dbReference>
<feature type="domain" description="RRM" evidence="12">
    <location>
        <begin position="106"/>
        <end position="186"/>
    </location>
</feature>
<keyword evidence="7" id="KW-0539">Nucleus</keyword>
<feature type="compositionally biased region" description="Basic and acidic residues" evidence="10">
    <location>
        <begin position="252"/>
        <end position="264"/>
    </location>
</feature>
<evidence type="ECO:0000259" key="11">
    <source>
        <dbReference type="PROSITE" id="PS50089"/>
    </source>
</evidence>
<keyword evidence="14" id="KW-1185">Reference proteome</keyword>
<dbReference type="WBParaSite" id="ACRNAN_scaffold17.g27614.t1">
    <property type="protein sequence ID" value="ACRNAN_scaffold17.g27614.t1"/>
    <property type="gene ID" value="ACRNAN_scaffold17.g27614"/>
</dbReference>
<dbReference type="Gene3D" id="3.30.40.10">
    <property type="entry name" value="Zinc/RING finger domain, C3HC4 (zinc finger)"/>
    <property type="match status" value="1"/>
</dbReference>
<feature type="zinc finger region" description="C3H1-type" evidence="9">
    <location>
        <begin position="183"/>
        <end position="210"/>
    </location>
</feature>
<dbReference type="InterPro" id="IPR001841">
    <property type="entry name" value="Znf_RING"/>
</dbReference>
<feature type="compositionally biased region" description="Low complexity" evidence="10">
    <location>
        <begin position="314"/>
        <end position="325"/>
    </location>
</feature>
<dbReference type="GO" id="GO:0005634">
    <property type="term" value="C:nucleus"/>
    <property type="evidence" value="ECO:0007669"/>
    <property type="project" value="UniProtKB-SubCell"/>
</dbReference>
<dbReference type="InterPro" id="IPR034261">
    <property type="entry name" value="CNOT4_RRM"/>
</dbReference>
<dbReference type="InterPro" id="IPR013083">
    <property type="entry name" value="Znf_RING/FYVE/PHD"/>
</dbReference>
<sequence>MSSDEQSDKECPLCMEVLEIDDINFYPCKCEYQICRFCWHRLRTDENGLCPACRQPYPEDPVNFQPLTSADVRKLKTEKKQKLQQQKNKTTESRKHLSAYRVLQKNLVYVVGLSQKMADPETLKKPEYFGRFGKIMKVAVGAPQHQTLACTAYVTYYSVESALKAIQAVNNAVVDSRMIKASLGTTKYCSNFLKGQPCHKQECMYLHELGDAEISFTKEDMQAGKHSEYEKKLLEQFFPNTSNEPKKRFHKNSLEKNAQKRERSIANGSINFDDSIDKKEPSEPPESGYSSCNNTDKCVLVENQTESREDDKSSNGSPSVSSSPPDKVDEIPIDIDSVISDERKSSTVLNGDDLLHNNEDHLSCVHNEHMRKTPFEHDDDLGFDPFSESSKALADLLEEEKTSYPYSEVKSSYPSMAQHHPFYQMGHGLENKSQQLPYPPGLGPSNLGFSSPETSFLQSLRSSSHPKLEPEHPGLLPFGGGFTQQHQTNNNILSGMSFLESLRMRQMENVFPPSQYQSSSFFNERPKYTENMDASRMASMLGAHLNHGMNDPFAATGSSSNAPFEHHAFHEPNFHGDISSNQHVQQRQPQAQDWRADFKALLGPNFGNVNVHFAADMDSVYHALSDGNNSLSGKHDPFYDNYGKTMKEPSLEQLFSSNTTIAPQFPPAPPGFSSQNHM</sequence>
<dbReference type="InterPro" id="IPR035979">
    <property type="entry name" value="RBD_domain_sf"/>
</dbReference>
<name>A0A914D0D2_9BILA</name>
<evidence type="ECO:0000313" key="15">
    <source>
        <dbReference type="WBParaSite" id="ACRNAN_scaffold17.g27614.t1"/>
    </source>
</evidence>
<keyword evidence="6" id="KW-0175">Coiled coil</keyword>
<dbReference type="InterPro" id="IPR012677">
    <property type="entry name" value="Nucleotide-bd_a/b_plait_sf"/>
</dbReference>
<feature type="region of interest" description="Disordered" evidence="10">
    <location>
        <begin position="240"/>
        <end position="331"/>
    </location>
</feature>
<dbReference type="Pfam" id="PF14570">
    <property type="entry name" value="zf-RING_4"/>
    <property type="match status" value="1"/>
</dbReference>
<keyword evidence="3 9" id="KW-0863">Zinc-finger</keyword>
<dbReference type="CDD" id="cd12438">
    <property type="entry name" value="RRM_CNOT4"/>
    <property type="match status" value="1"/>
</dbReference>
<evidence type="ECO:0000259" key="13">
    <source>
        <dbReference type="PROSITE" id="PS50103"/>
    </source>
</evidence>
<dbReference type="PROSITE" id="PS50089">
    <property type="entry name" value="ZF_RING_2"/>
    <property type="match status" value="1"/>
</dbReference>
<dbReference type="FunFam" id="3.30.40.10:FF:000006">
    <property type="entry name" value="CCR4-NOT transcription complex subunit 4"/>
    <property type="match status" value="1"/>
</dbReference>
<evidence type="ECO:0000313" key="14">
    <source>
        <dbReference type="Proteomes" id="UP000887540"/>
    </source>
</evidence>
<feature type="compositionally biased region" description="Polar residues" evidence="10">
    <location>
        <begin position="447"/>
        <end position="456"/>
    </location>
</feature>
<evidence type="ECO:0000256" key="1">
    <source>
        <dbReference type="ARBA" id="ARBA00004123"/>
    </source>
</evidence>
<evidence type="ECO:0000259" key="12">
    <source>
        <dbReference type="PROSITE" id="PS50102"/>
    </source>
</evidence>
<organism evidence="14 15">
    <name type="scientific">Acrobeloides nanus</name>
    <dbReference type="NCBI Taxonomy" id="290746"/>
    <lineage>
        <taxon>Eukaryota</taxon>
        <taxon>Metazoa</taxon>
        <taxon>Ecdysozoa</taxon>
        <taxon>Nematoda</taxon>
        <taxon>Chromadorea</taxon>
        <taxon>Rhabditida</taxon>
        <taxon>Tylenchina</taxon>
        <taxon>Cephalobomorpha</taxon>
        <taxon>Cephaloboidea</taxon>
        <taxon>Cephalobidae</taxon>
        <taxon>Acrobeloides</taxon>
    </lineage>
</organism>
<accession>A0A914D0D2</accession>
<feature type="domain" description="RING-type" evidence="11">
    <location>
        <begin position="11"/>
        <end position="54"/>
    </location>
</feature>
<dbReference type="GO" id="GO:0030014">
    <property type="term" value="C:CCR4-NOT complex"/>
    <property type="evidence" value="ECO:0007669"/>
    <property type="project" value="InterPro"/>
</dbReference>
<proteinExistence type="predicted"/>
<dbReference type="InterPro" id="IPR039780">
    <property type="entry name" value="Mot2"/>
</dbReference>
<evidence type="ECO:0000256" key="4">
    <source>
        <dbReference type="ARBA" id="ARBA00022833"/>
    </source>
</evidence>
<feature type="domain" description="C3H1-type" evidence="13">
    <location>
        <begin position="183"/>
        <end position="210"/>
    </location>
</feature>
<comment type="subcellular location">
    <subcellularLocation>
        <location evidence="1">Nucleus</location>
    </subcellularLocation>
</comment>
<dbReference type="Gene3D" id="3.30.70.330">
    <property type="match status" value="1"/>
</dbReference>
<dbReference type="PROSITE" id="PS50103">
    <property type="entry name" value="ZF_C3H1"/>
    <property type="match status" value="1"/>
</dbReference>
<dbReference type="PROSITE" id="PS50102">
    <property type="entry name" value="RRM"/>
    <property type="match status" value="1"/>
</dbReference>
<evidence type="ECO:0000256" key="5">
    <source>
        <dbReference type="ARBA" id="ARBA00022884"/>
    </source>
</evidence>
<evidence type="ECO:0000256" key="6">
    <source>
        <dbReference type="ARBA" id="ARBA00023054"/>
    </source>
</evidence>
<keyword evidence="4 9" id="KW-0862">Zinc</keyword>
<dbReference type="GO" id="GO:0008270">
    <property type="term" value="F:zinc ion binding"/>
    <property type="evidence" value="ECO:0007669"/>
    <property type="project" value="UniProtKB-KW"/>
</dbReference>
<dbReference type="InterPro" id="IPR000571">
    <property type="entry name" value="Znf_CCCH"/>
</dbReference>
<evidence type="ECO:0000256" key="8">
    <source>
        <dbReference type="PROSITE-ProRule" id="PRU00176"/>
    </source>
</evidence>
<keyword evidence="5 8" id="KW-0694">RNA-binding</keyword>
<evidence type="ECO:0000256" key="10">
    <source>
        <dbReference type="SAM" id="MobiDB-lite"/>
    </source>
</evidence>
<dbReference type="PANTHER" id="PTHR12603:SF0">
    <property type="entry name" value="CCR4-NOT TRANSCRIPTION COMPLEX SUBUNIT 4"/>
    <property type="match status" value="1"/>
</dbReference>
<keyword evidence="2 9" id="KW-0479">Metal-binding</keyword>
<dbReference type="InterPro" id="IPR000504">
    <property type="entry name" value="RRM_dom"/>
</dbReference>
<dbReference type="GO" id="GO:0003723">
    <property type="term" value="F:RNA binding"/>
    <property type="evidence" value="ECO:0007669"/>
    <property type="project" value="UniProtKB-UniRule"/>
</dbReference>
<dbReference type="InterPro" id="IPR003954">
    <property type="entry name" value="RRM_euk-type"/>
</dbReference>
<dbReference type="InterPro" id="IPR039515">
    <property type="entry name" value="NOT4_mRING-HC-C4C4"/>
</dbReference>
<reference evidence="15" key="1">
    <citation type="submission" date="2022-11" db="UniProtKB">
        <authorList>
            <consortium name="WormBaseParasite"/>
        </authorList>
    </citation>
    <scope>IDENTIFICATION</scope>
</reference>
<dbReference type="PANTHER" id="PTHR12603">
    <property type="entry name" value="CCR4-NOT TRANSCRIPTION COMPLEX RELATED"/>
    <property type="match status" value="1"/>
</dbReference>
<dbReference type="GO" id="GO:0004842">
    <property type="term" value="F:ubiquitin-protein transferase activity"/>
    <property type="evidence" value="ECO:0007669"/>
    <property type="project" value="InterPro"/>
</dbReference>
<dbReference type="SUPFAM" id="SSF57850">
    <property type="entry name" value="RING/U-box"/>
    <property type="match status" value="1"/>
</dbReference>
<feature type="region of interest" description="Disordered" evidence="10">
    <location>
        <begin position="430"/>
        <end position="456"/>
    </location>
</feature>
<dbReference type="SMART" id="SM00361">
    <property type="entry name" value="RRM_1"/>
    <property type="match status" value="1"/>
</dbReference>
<evidence type="ECO:0000256" key="7">
    <source>
        <dbReference type="ARBA" id="ARBA00023242"/>
    </source>
</evidence>
<dbReference type="Pfam" id="PF00076">
    <property type="entry name" value="RRM_1"/>
    <property type="match status" value="1"/>
</dbReference>
<dbReference type="GO" id="GO:0016567">
    <property type="term" value="P:protein ubiquitination"/>
    <property type="evidence" value="ECO:0007669"/>
    <property type="project" value="TreeGrafter"/>
</dbReference>